<accession>D5RMK4</accession>
<dbReference type="Proteomes" id="UP000005324">
    <property type="component" value="Unassembled WGS sequence"/>
</dbReference>
<organism evidence="1 2">
    <name type="scientific">Pseudoroseomonas cervicalis ATCC 49957</name>
    <dbReference type="NCBI Taxonomy" id="525371"/>
    <lineage>
        <taxon>Bacteria</taxon>
        <taxon>Pseudomonadati</taxon>
        <taxon>Pseudomonadota</taxon>
        <taxon>Alphaproteobacteria</taxon>
        <taxon>Acetobacterales</taxon>
        <taxon>Roseomonadaceae</taxon>
        <taxon>Roseomonas</taxon>
    </lineage>
</organism>
<evidence type="ECO:0000313" key="1">
    <source>
        <dbReference type="EMBL" id="EFH11462.1"/>
    </source>
</evidence>
<gene>
    <name evidence="1" type="ORF">HMPREF0731_2315</name>
</gene>
<feature type="non-terminal residue" evidence="1">
    <location>
        <position position="1"/>
    </location>
</feature>
<evidence type="ECO:0000313" key="2">
    <source>
        <dbReference type="Proteomes" id="UP000005324"/>
    </source>
</evidence>
<reference evidence="1 2" key="1">
    <citation type="submission" date="2010-04" db="EMBL/GenBank/DDBJ databases">
        <authorList>
            <person name="Qin X."/>
            <person name="Bachman B."/>
            <person name="Battles P."/>
            <person name="Bell A."/>
            <person name="Bess C."/>
            <person name="Bickham C."/>
            <person name="Chaboub L."/>
            <person name="Chen D."/>
            <person name="Coyle M."/>
            <person name="Deiros D.R."/>
            <person name="Dinh H."/>
            <person name="Forbes L."/>
            <person name="Fowler G."/>
            <person name="Francisco L."/>
            <person name="Fu Q."/>
            <person name="Gubbala S."/>
            <person name="Hale W."/>
            <person name="Han Y."/>
            <person name="Hemphill L."/>
            <person name="Highlander S.K."/>
            <person name="Hirani K."/>
            <person name="Hogues M."/>
            <person name="Jackson L."/>
            <person name="Jakkamsetti A."/>
            <person name="Javaid M."/>
            <person name="Jiang H."/>
            <person name="Korchina V."/>
            <person name="Kovar C."/>
            <person name="Lara F."/>
            <person name="Lee S."/>
            <person name="Mata R."/>
            <person name="Mathew T."/>
            <person name="Moen C."/>
            <person name="Morales K."/>
            <person name="Munidasa M."/>
            <person name="Nazareth L."/>
            <person name="Ngo R."/>
            <person name="Nguyen L."/>
            <person name="Okwuonu G."/>
            <person name="Ongeri F."/>
            <person name="Patil S."/>
            <person name="Petrosino J."/>
            <person name="Pham C."/>
            <person name="Pham P."/>
            <person name="Pu L.-L."/>
            <person name="Puazo M."/>
            <person name="Raj R."/>
            <person name="Reid J."/>
            <person name="Rouhana J."/>
            <person name="Saada N."/>
            <person name="Shang Y."/>
            <person name="Simmons D."/>
            <person name="Thornton R."/>
            <person name="Warren J."/>
            <person name="Weissenberger G."/>
            <person name="Zhang J."/>
            <person name="Zhang L."/>
            <person name="Zhou C."/>
            <person name="Zhu D."/>
            <person name="Muzny D."/>
            <person name="Worley K."/>
            <person name="Gibbs R."/>
        </authorList>
    </citation>
    <scope>NUCLEOTIDE SEQUENCE [LARGE SCALE GENOMIC DNA]</scope>
    <source>
        <strain evidence="1 2">ATCC 49957</strain>
    </source>
</reference>
<dbReference type="AlphaFoldDB" id="D5RMK4"/>
<name>D5RMK4_9PROT</name>
<dbReference type="EMBL" id="ADVL01000380">
    <property type="protein sequence ID" value="EFH11462.1"/>
    <property type="molecule type" value="Genomic_DNA"/>
</dbReference>
<proteinExistence type="predicted"/>
<dbReference type="HOGENOM" id="CLU_3092322_0_0_5"/>
<comment type="caution">
    <text evidence="1">The sequence shown here is derived from an EMBL/GenBank/DDBJ whole genome shotgun (WGS) entry which is preliminary data.</text>
</comment>
<sequence length="51" mass="5824">FPRTPIFFLSGCRRLPARRDAQLMAGSGGTLSPRWWGLGRQSLPRNTRRKP</sequence>
<protein>
    <submittedName>
        <fullName evidence="1">Uncharacterized protein</fullName>
    </submittedName>
</protein>
<keyword evidence="2" id="KW-1185">Reference proteome</keyword>